<dbReference type="GO" id="GO:0003677">
    <property type="term" value="F:DNA binding"/>
    <property type="evidence" value="ECO:0007669"/>
    <property type="project" value="UniProtKB-UniRule"/>
</dbReference>
<dbReference type="InterPro" id="IPR001647">
    <property type="entry name" value="HTH_TetR"/>
</dbReference>
<evidence type="ECO:0000256" key="3">
    <source>
        <dbReference type="PROSITE-ProRule" id="PRU00335"/>
    </source>
</evidence>
<dbReference type="PANTHER" id="PTHR43479">
    <property type="entry name" value="ACREF/ENVCD OPERON REPRESSOR-RELATED"/>
    <property type="match status" value="1"/>
</dbReference>
<dbReference type="PANTHER" id="PTHR43479:SF21">
    <property type="entry name" value="TRANSCRIPTIONAL REGULATOR, TETR FAMILY"/>
    <property type="match status" value="1"/>
</dbReference>
<feature type="DNA-binding region" description="H-T-H motif" evidence="3">
    <location>
        <begin position="32"/>
        <end position="51"/>
    </location>
</feature>
<dbReference type="PATRIC" id="fig|136160.3.peg.865"/>
<keyword evidence="2 3" id="KW-0238">DNA-binding</keyword>
<dbReference type="PROSITE" id="PS01081">
    <property type="entry name" value="HTH_TETR_1"/>
    <property type="match status" value="1"/>
</dbReference>
<accession>A0A0M0KHU2</accession>
<keyword evidence="1" id="KW-0678">Repressor</keyword>
<comment type="caution">
    <text evidence="5">The sequence shown here is derived from an EMBL/GenBank/DDBJ whole genome shotgun (WGS) entry which is preliminary data.</text>
</comment>
<gene>
    <name evidence="5" type="ORF">AMD02_03135</name>
</gene>
<organism evidence="5">
    <name type="scientific">Halalkalibacterium halodurans</name>
    <name type="common">Bacillus halodurans</name>
    <dbReference type="NCBI Taxonomy" id="86665"/>
    <lineage>
        <taxon>Bacteria</taxon>
        <taxon>Bacillati</taxon>
        <taxon>Bacillota</taxon>
        <taxon>Bacilli</taxon>
        <taxon>Bacillales</taxon>
        <taxon>Bacillaceae</taxon>
        <taxon>Halalkalibacterium (ex Joshi et al. 2022)</taxon>
    </lineage>
</organism>
<protein>
    <recommendedName>
        <fullName evidence="4">HTH tetR-type domain-containing protein</fullName>
    </recommendedName>
</protein>
<dbReference type="EMBL" id="LILD01000001">
    <property type="protein sequence ID" value="KOO37958.1"/>
    <property type="molecule type" value="Genomic_DNA"/>
</dbReference>
<feature type="domain" description="HTH tetR-type" evidence="4">
    <location>
        <begin position="9"/>
        <end position="69"/>
    </location>
</feature>
<dbReference type="InterPro" id="IPR009057">
    <property type="entry name" value="Homeodomain-like_sf"/>
</dbReference>
<sequence>MDGFERRKQKKMEQIFTAAFSLMATYGYAKVSINEIATEARVSPATIFNYFGTKEKLYKATLDHWIEQQLSAYEEVLYSDRPFPEKVADIFVREAKQLKAFAHHTSAKNGVDASPWQMILESSEEKVQTFFLKVIEIGKQEGYIATAYSVSTMQRYFSMYMNELTRCFQEEDNDDISRQIDELLHLFFYGLVEKQ</sequence>
<reference evidence="5" key="1">
    <citation type="submission" date="2015-08" db="EMBL/GenBank/DDBJ databases">
        <title>Complete DNA Sequence of Pseudomonas syringae pv. actinidiae, the Causal Agent of Kiwifruit Canker Disease.</title>
        <authorList>
            <person name="Rikkerink E.H.A."/>
            <person name="Fineran P.C."/>
        </authorList>
    </citation>
    <scope>NUCLEOTIDE SEQUENCE</scope>
    <source>
        <strain evidence="5">DSM 13666</strain>
    </source>
</reference>
<dbReference type="Pfam" id="PF00440">
    <property type="entry name" value="TetR_N"/>
    <property type="match status" value="1"/>
</dbReference>
<name>A0A0M0KHU2_ALKHA</name>
<evidence type="ECO:0000256" key="2">
    <source>
        <dbReference type="ARBA" id="ARBA00023125"/>
    </source>
</evidence>
<dbReference type="InterPro" id="IPR023772">
    <property type="entry name" value="DNA-bd_HTH_TetR-type_CS"/>
</dbReference>
<dbReference type="InterPro" id="IPR050624">
    <property type="entry name" value="HTH-type_Tx_Regulator"/>
</dbReference>
<dbReference type="RefSeq" id="WP_053430434.1">
    <property type="nucleotide sequence ID" value="NZ_JARMVM010000023.1"/>
</dbReference>
<evidence type="ECO:0000313" key="5">
    <source>
        <dbReference type="EMBL" id="KOO37958.1"/>
    </source>
</evidence>
<dbReference type="PRINTS" id="PR00455">
    <property type="entry name" value="HTHTETR"/>
</dbReference>
<dbReference type="PROSITE" id="PS50977">
    <property type="entry name" value="HTH_TETR_2"/>
    <property type="match status" value="1"/>
</dbReference>
<dbReference type="Gene3D" id="1.10.357.10">
    <property type="entry name" value="Tetracycline Repressor, domain 2"/>
    <property type="match status" value="1"/>
</dbReference>
<evidence type="ECO:0000259" key="4">
    <source>
        <dbReference type="PROSITE" id="PS50977"/>
    </source>
</evidence>
<evidence type="ECO:0000256" key="1">
    <source>
        <dbReference type="ARBA" id="ARBA00022491"/>
    </source>
</evidence>
<dbReference type="SUPFAM" id="SSF46689">
    <property type="entry name" value="Homeodomain-like"/>
    <property type="match status" value="1"/>
</dbReference>
<dbReference type="AlphaFoldDB" id="A0A0M0KHU2"/>
<proteinExistence type="predicted"/>